<dbReference type="PANTHER" id="PTHR31806">
    <property type="entry name" value="PURINE-CYTOSINE PERMEASE FCY2-RELATED"/>
    <property type="match status" value="1"/>
</dbReference>
<dbReference type="EMBL" id="PXYT01000004">
    <property type="protein sequence ID" value="PSR31185.1"/>
    <property type="molecule type" value="Genomic_DNA"/>
</dbReference>
<evidence type="ECO:0000256" key="2">
    <source>
        <dbReference type="ARBA" id="ARBA00008974"/>
    </source>
</evidence>
<keyword evidence="3 7" id="KW-0813">Transport</keyword>
<dbReference type="InterPro" id="IPR026030">
    <property type="entry name" value="Pur-cyt_permease_Fcy2/21/22"/>
</dbReference>
<keyword evidence="4 8" id="KW-0812">Transmembrane</keyword>
<feature type="transmembrane region" description="Helical" evidence="8">
    <location>
        <begin position="338"/>
        <end position="358"/>
    </location>
</feature>
<dbReference type="Gene3D" id="1.10.4160.10">
    <property type="entry name" value="Hydantoin permease"/>
    <property type="match status" value="1"/>
</dbReference>
<comment type="similarity">
    <text evidence="2 7">Belongs to the purine-cytosine permease (2.A.39) family.</text>
</comment>
<feature type="transmembrane region" description="Helical" evidence="8">
    <location>
        <begin position="109"/>
        <end position="130"/>
    </location>
</feature>
<evidence type="ECO:0000313" key="9">
    <source>
        <dbReference type="EMBL" id="PSR31185.1"/>
    </source>
</evidence>
<dbReference type="CDD" id="cd11484">
    <property type="entry name" value="SLC-NCS1sbd_CobB-like"/>
    <property type="match status" value="1"/>
</dbReference>
<feature type="transmembrane region" description="Helical" evidence="8">
    <location>
        <begin position="292"/>
        <end position="317"/>
    </location>
</feature>
<dbReference type="GO" id="GO:0005886">
    <property type="term" value="C:plasma membrane"/>
    <property type="evidence" value="ECO:0007669"/>
    <property type="project" value="TreeGrafter"/>
</dbReference>
<feature type="transmembrane region" description="Helical" evidence="8">
    <location>
        <begin position="42"/>
        <end position="63"/>
    </location>
</feature>
<keyword evidence="5 8" id="KW-1133">Transmembrane helix</keyword>
<keyword evidence="6 7" id="KW-0472">Membrane</keyword>
<feature type="transmembrane region" description="Helical" evidence="8">
    <location>
        <begin position="370"/>
        <end position="391"/>
    </location>
</feature>
<dbReference type="InterPro" id="IPR001248">
    <property type="entry name" value="Pur-cyt_permease"/>
</dbReference>
<sequence>MRALRTNSPQNWGGSVAKKLGLETHSIDFIPLNQRHGKASDLFFLWFGANAQMAVVTTGILTIVPHFGFIWAALGIVIGSLLGSIFMASHSAQGPHLGIPQMIQSRAQFGYYGAVIPLFMVVAMYLGFYAAGAVIGAEALALLFHIPIYMGILISSAADLLLVIGGYQFIHRFNHMMAYFFSLVFLGVSFLLIWGPGLGRGLNHATFYGHFMVGPFLLSISLAVINTLGYAPYVADYSRYLPEKTTIKSTFWYSYVGVGISNIWMMILGAAVQAQSPHSDPMIGFFHLGSKAFPLFGLFVLLAAWLGVVSINALNIYGTFMSTLTIVTTFYRRWNPTFRLRLWFIVPIAVVATYVSFFDKSHLLMSFETFLTFLIDFLVPWTAINLTDFYVVRRGDYNIRAIFNPNGSYGRINTTAMVCYFGGFLAELPFMNNSVYEGPIARILGNGDISWMVGLLVAGSLYWLLEKRGTANLGETENMSYDSACNSDGAIQQKGARRR</sequence>
<evidence type="ECO:0000256" key="7">
    <source>
        <dbReference type="PIRNR" id="PIRNR002744"/>
    </source>
</evidence>
<proteinExistence type="inferred from homology"/>
<feature type="transmembrane region" description="Helical" evidence="8">
    <location>
        <begin position="443"/>
        <end position="465"/>
    </location>
</feature>
<feature type="transmembrane region" description="Helical" evidence="8">
    <location>
        <begin position="412"/>
        <end position="431"/>
    </location>
</feature>
<protein>
    <submittedName>
        <fullName evidence="9">Cytosine permease</fullName>
    </submittedName>
</protein>
<comment type="caution">
    <text evidence="9">The sequence shown here is derived from an EMBL/GenBank/DDBJ whole genome shotgun (WGS) entry which is preliminary data.</text>
</comment>
<dbReference type="Pfam" id="PF02133">
    <property type="entry name" value="Transp_cyt_pur"/>
    <property type="match status" value="1"/>
</dbReference>
<dbReference type="GO" id="GO:0022857">
    <property type="term" value="F:transmembrane transporter activity"/>
    <property type="evidence" value="ECO:0007669"/>
    <property type="project" value="InterPro"/>
</dbReference>
<evidence type="ECO:0000313" key="10">
    <source>
        <dbReference type="Proteomes" id="UP000242699"/>
    </source>
</evidence>
<dbReference type="Proteomes" id="UP000242699">
    <property type="component" value="Unassembled WGS sequence"/>
</dbReference>
<evidence type="ECO:0000256" key="3">
    <source>
        <dbReference type="ARBA" id="ARBA00022448"/>
    </source>
</evidence>
<dbReference type="PIRSF" id="PIRSF002744">
    <property type="entry name" value="Pur-cyt_permease"/>
    <property type="match status" value="1"/>
</dbReference>
<feature type="transmembrane region" description="Helical" evidence="8">
    <location>
        <begin position="176"/>
        <end position="195"/>
    </location>
</feature>
<evidence type="ECO:0000256" key="5">
    <source>
        <dbReference type="ARBA" id="ARBA00022989"/>
    </source>
</evidence>
<name>A0A2T2X9L9_9FIRM</name>
<feature type="transmembrane region" description="Helical" evidence="8">
    <location>
        <begin position="252"/>
        <end position="272"/>
    </location>
</feature>
<evidence type="ECO:0000256" key="4">
    <source>
        <dbReference type="ARBA" id="ARBA00022692"/>
    </source>
</evidence>
<accession>A0A2T2X9L9</accession>
<comment type="subcellular location">
    <subcellularLocation>
        <location evidence="1">Membrane</location>
        <topology evidence="1">Multi-pass membrane protein</topology>
    </subcellularLocation>
</comment>
<organism evidence="9 10">
    <name type="scientific">Sulfobacillus benefaciens</name>
    <dbReference type="NCBI Taxonomy" id="453960"/>
    <lineage>
        <taxon>Bacteria</taxon>
        <taxon>Bacillati</taxon>
        <taxon>Bacillota</taxon>
        <taxon>Clostridia</taxon>
        <taxon>Eubacteriales</taxon>
        <taxon>Clostridiales Family XVII. Incertae Sedis</taxon>
        <taxon>Sulfobacillus</taxon>
    </lineage>
</organism>
<feature type="transmembrane region" description="Helical" evidence="8">
    <location>
        <begin position="142"/>
        <end position="164"/>
    </location>
</feature>
<feature type="transmembrane region" description="Helical" evidence="8">
    <location>
        <begin position="69"/>
        <end position="88"/>
    </location>
</feature>
<evidence type="ECO:0000256" key="8">
    <source>
        <dbReference type="SAM" id="Phobius"/>
    </source>
</evidence>
<evidence type="ECO:0000256" key="6">
    <source>
        <dbReference type="ARBA" id="ARBA00023136"/>
    </source>
</evidence>
<feature type="transmembrane region" description="Helical" evidence="8">
    <location>
        <begin position="207"/>
        <end position="231"/>
    </location>
</feature>
<gene>
    <name evidence="9" type="ORF">C7B43_03545</name>
</gene>
<dbReference type="PANTHER" id="PTHR31806:SF1">
    <property type="entry name" value="PURINE-CYTOSINE PERMEASE FCY2-RELATED"/>
    <property type="match status" value="1"/>
</dbReference>
<evidence type="ECO:0000256" key="1">
    <source>
        <dbReference type="ARBA" id="ARBA00004141"/>
    </source>
</evidence>
<reference evidence="9 10" key="1">
    <citation type="journal article" date="2014" name="BMC Genomics">
        <title>Comparison of environmental and isolate Sulfobacillus genomes reveals diverse carbon, sulfur, nitrogen, and hydrogen metabolisms.</title>
        <authorList>
            <person name="Justice N.B."/>
            <person name="Norman A."/>
            <person name="Brown C.T."/>
            <person name="Singh A."/>
            <person name="Thomas B.C."/>
            <person name="Banfield J.F."/>
        </authorList>
    </citation>
    <scope>NUCLEOTIDE SEQUENCE [LARGE SCALE GENOMIC DNA]</scope>
    <source>
        <strain evidence="9">AMDSBA1</strain>
    </source>
</reference>
<dbReference type="AlphaFoldDB" id="A0A2T2X9L9"/>